<dbReference type="OrthoDB" id="430207at2759"/>
<evidence type="ECO:0000313" key="8">
    <source>
        <dbReference type="Proteomes" id="UP000298138"/>
    </source>
</evidence>
<dbReference type="STRING" id="341454.A0A4S2N697"/>
<keyword evidence="5" id="KW-0472">Membrane</keyword>
<dbReference type="GO" id="GO:0005739">
    <property type="term" value="C:mitochondrion"/>
    <property type="evidence" value="ECO:0007669"/>
    <property type="project" value="TreeGrafter"/>
</dbReference>
<comment type="subcellular location">
    <subcellularLocation>
        <location evidence="1">Membrane</location>
        <topology evidence="1">Multi-pass membrane protein</topology>
    </subcellularLocation>
</comment>
<comment type="similarity">
    <text evidence="2 6">Belongs to the peroxisomal membrane protein PXMP2/4 family.</text>
</comment>
<proteinExistence type="inferred from homology"/>
<dbReference type="AlphaFoldDB" id="A0A4S2N697"/>
<dbReference type="PANTHER" id="PTHR11266">
    <property type="entry name" value="PEROXISOMAL MEMBRANE PROTEIN 2, PXMP2 MPV17"/>
    <property type="match status" value="1"/>
</dbReference>
<evidence type="ECO:0000256" key="4">
    <source>
        <dbReference type="ARBA" id="ARBA00022989"/>
    </source>
</evidence>
<dbReference type="Proteomes" id="UP000298138">
    <property type="component" value="Unassembled WGS sequence"/>
</dbReference>
<sequence length="294" mass="32547">MLPGRLILLLRPGIRPPHPLRLHPRFTSTTSSTASPASSSTIAVAAAAAASSPLPLRLHQRFTAPIIRAVRWYGRCQLRIPWKTQLATSFVINFLSDVNAQLLFPPPPGTSGANEGYDFYRTFRMVFTGLLFAIPGNEWYTRISKIWTRYPKIVAVSLRVLASQLIFSPFFLIGFFSVQAGLEGGGWDGAVGRVKARLMGAWGDSLKFWPIVGAVNFWFIPLEFRALVGGAAGLCWGTWLSYLNSRGAVGEVKVEVRERIVELEEKAVKDVEAVKETVKEVKKTVKSIKDDTVN</sequence>
<dbReference type="InParanoid" id="A0A4S2N697"/>
<evidence type="ECO:0000256" key="1">
    <source>
        <dbReference type="ARBA" id="ARBA00004141"/>
    </source>
</evidence>
<keyword evidence="4" id="KW-1133">Transmembrane helix</keyword>
<name>A0A4S2N697_9PEZI</name>
<evidence type="ECO:0000313" key="7">
    <source>
        <dbReference type="EMBL" id="TGZ84842.1"/>
    </source>
</evidence>
<evidence type="ECO:0000256" key="6">
    <source>
        <dbReference type="RuleBase" id="RU363053"/>
    </source>
</evidence>
<dbReference type="InterPro" id="IPR007248">
    <property type="entry name" value="Mpv17_PMP22"/>
</dbReference>
<evidence type="ECO:0000256" key="2">
    <source>
        <dbReference type="ARBA" id="ARBA00006824"/>
    </source>
</evidence>
<protein>
    <submittedName>
        <fullName evidence="7">Uncharacterized protein</fullName>
    </submittedName>
</protein>
<dbReference type="EMBL" id="ML220112">
    <property type="protein sequence ID" value="TGZ84842.1"/>
    <property type="molecule type" value="Genomic_DNA"/>
</dbReference>
<evidence type="ECO:0000256" key="3">
    <source>
        <dbReference type="ARBA" id="ARBA00022692"/>
    </source>
</evidence>
<accession>A0A4S2N697</accession>
<reference evidence="7 8" key="1">
    <citation type="submission" date="2019-04" db="EMBL/GenBank/DDBJ databases">
        <title>Comparative genomics and transcriptomics to analyze fruiting body development in filamentous ascomycetes.</title>
        <authorList>
            <consortium name="DOE Joint Genome Institute"/>
            <person name="Lutkenhaus R."/>
            <person name="Traeger S."/>
            <person name="Breuer J."/>
            <person name="Kuo A."/>
            <person name="Lipzen A."/>
            <person name="Pangilinan J."/>
            <person name="Dilworth D."/>
            <person name="Sandor L."/>
            <person name="Poggeler S."/>
            <person name="Barry K."/>
            <person name="Grigoriev I.V."/>
            <person name="Nowrousian M."/>
        </authorList>
    </citation>
    <scope>NUCLEOTIDE SEQUENCE [LARGE SCALE GENOMIC DNA]</scope>
    <source>
        <strain evidence="7 8">CBS 389.68</strain>
    </source>
</reference>
<dbReference type="GO" id="GO:0016020">
    <property type="term" value="C:membrane"/>
    <property type="evidence" value="ECO:0007669"/>
    <property type="project" value="UniProtKB-SubCell"/>
</dbReference>
<dbReference type="PANTHER" id="PTHR11266:SF113">
    <property type="entry name" value="MEMBRANE PROTEIN, MPV17_PMP22 FAMILY, PUTATIVE (AFU_ORTHOLOGUE AFUA_1G13840)-RELATED"/>
    <property type="match status" value="1"/>
</dbReference>
<keyword evidence="8" id="KW-1185">Reference proteome</keyword>
<dbReference type="Pfam" id="PF04117">
    <property type="entry name" value="Mpv17_PMP22"/>
    <property type="match status" value="1"/>
</dbReference>
<organism evidence="7 8">
    <name type="scientific">Ascodesmis nigricans</name>
    <dbReference type="NCBI Taxonomy" id="341454"/>
    <lineage>
        <taxon>Eukaryota</taxon>
        <taxon>Fungi</taxon>
        <taxon>Dikarya</taxon>
        <taxon>Ascomycota</taxon>
        <taxon>Pezizomycotina</taxon>
        <taxon>Pezizomycetes</taxon>
        <taxon>Pezizales</taxon>
        <taxon>Ascodesmidaceae</taxon>
        <taxon>Ascodesmis</taxon>
    </lineage>
</organism>
<keyword evidence="3" id="KW-0812">Transmembrane</keyword>
<gene>
    <name evidence="7" type="ORF">EX30DRAFT_367977</name>
</gene>
<evidence type="ECO:0000256" key="5">
    <source>
        <dbReference type="ARBA" id="ARBA00023136"/>
    </source>
</evidence>